<proteinExistence type="predicted"/>
<organism evidence="1 2">
    <name type="scientific">Candidatus Nealsonbacteria bacterium CG08_land_8_20_14_0_20_38_20</name>
    <dbReference type="NCBI Taxonomy" id="1974705"/>
    <lineage>
        <taxon>Bacteria</taxon>
        <taxon>Candidatus Nealsoniibacteriota</taxon>
    </lineage>
</organism>
<evidence type="ECO:0000313" key="2">
    <source>
        <dbReference type="Proteomes" id="UP000230088"/>
    </source>
</evidence>
<reference evidence="2" key="1">
    <citation type="submission" date="2017-09" db="EMBL/GenBank/DDBJ databases">
        <title>Depth-based differentiation of microbial function through sediment-hosted aquifers and enrichment of novel symbionts in the deep terrestrial subsurface.</title>
        <authorList>
            <person name="Probst A.J."/>
            <person name="Ladd B."/>
            <person name="Jarett J.K."/>
            <person name="Geller-Mcgrath D.E."/>
            <person name="Sieber C.M.K."/>
            <person name="Emerson J.B."/>
            <person name="Anantharaman K."/>
            <person name="Thomas B.C."/>
            <person name="Malmstrom R."/>
            <person name="Stieglmeier M."/>
            <person name="Klingl A."/>
            <person name="Woyke T."/>
            <person name="Ryan C.M."/>
            <person name="Banfield J.F."/>
        </authorList>
    </citation>
    <scope>NUCLEOTIDE SEQUENCE [LARGE SCALE GENOMIC DNA]</scope>
</reference>
<name>A0A2H0YL44_9BACT</name>
<sequence>MTNETKNDRRERFLRAYANLPLNTRKEVILMLEMLEEKNEKGEVIKQPITWEVAYLEVRNNTSKSEKILEKLDKLKLI</sequence>
<evidence type="ECO:0000313" key="1">
    <source>
        <dbReference type="EMBL" id="PIS39227.1"/>
    </source>
</evidence>
<dbReference type="EMBL" id="PEYD01000059">
    <property type="protein sequence ID" value="PIS39227.1"/>
    <property type="molecule type" value="Genomic_DNA"/>
</dbReference>
<dbReference type="AlphaFoldDB" id="A0A2H0YL44"/>
<comment type="caution">
    <text evidence="1">The sequence shown here is derived from an EMBL/GenBank/DDBJ whole genome shotgun (WGS) entry which is preliminary data.</text>
</comment>
<accession>A0A2H0YL44</accession>
<gene>
    <name evidence="1" type="ORF">COT33_03055</name>
</gene>
<protein>
    <submittedName>
        <fullName evidence="1">Uncharacterized protein</fullName>
    </submittedName>
</protein>
<dbReference type="Proteomes" id="UP000230088">
    <property type="component" value="Unassembled WGS sequence"/>
</dbReference>